<dbReference type="OrthoDB" id="7391073at2"/>
<dbReference type="Proteomes" id="UP000321129">
    <property type="component" value="Unassembled WGS sequence"/>
</dbReference>
<keyword evidence="1" id="KW-0472">Membrane</keyword>
<proteinExistence type="predicted"/>
<feature type="transmembrane region" description="Helical" evidence="1">
    <location>
        <begin position="68"/>
        <end position="91"/>
    </location>
</feature>
<accession>A0A5C6UM79</accession>
<evidence type="ECO:0000259" key="2">
    <source>
        <dbReference type="Pfam" id="PF10110"/>
    </source>
</evidence>
<feature type="domain" description="Glycerophosphoryl diester phosphodiesterase membrane" evidence="2">
    <location>
        <begin position="122"/>
        <end position="223"/>
    </location>
</feature>
<comment type="caution">
    <text evidence="3">The sequence shown here is derived from an EMBL/GenBank/DDBJ whole genome shotgun (WGS) entry which is preliminary data.</text>
</comment>
<keyword evidence="1" id="KW-0812">Transmembrane</keyword>
<reference evidence="3 4" key="1">
    <citation type="submission" date="2019-08" db="EMBL/GenBank/DDBJ databases">
        <title>Sphingorhabdus soil sp. nov., isolated from arctic soil.</title>
        <authorList>
            <person name="Liu Y."/>
        </authorList>
    </citation>
    <scope>NUCLEOTIDE SEQUENCE [LARGE SCALE GENOMIC DNA]</scope>
    <source>
        <strain evidence="3 4">D-2Q-5-6</strain>
    </source>
</reference>
<dbReference type="Pfam" id="PF10110">
    <property type="entry name" value="GPDPase_memb"/>
    <property type="match status" value="1"/>
</dbReference>
<sequence>MNKFDMGAAWNAAAGLIASHRDLVLAIAGVFLFLPAALVGIFGPPQPGVEGVPATQTFDVLMQYYGDMLPYMLVTAVLGSVGTIAIARLYLGARGMTVGATLVFALTVVISTVVAGILSSIAVGFALVLLLVPGLYLYARFAMVLPYVASTGEKNPFNLLQGSWNATRNNGWRLVVYLVLIGIIGIVVYLLASGVIGLLLTSLLPDDVSRVATALLDALLSAAFSVIYTAILCGAYRELTGVSGQTLSEEFS</sequence>
<feature type="transmembrane region" description="Helical" evidence="1">
    <location>
        <begin position="212"/>
        <end position="236"/>
    </location>
</feature>
<dbReference type="AlphaFoldDB" id="A0A5C6UM79"/>
<keyword evidence="4" id="KW-1185">Reference proteome</keyword>
<feature type="transmembrane region" description="Helical" evidence="1">
    <location>
        <begin position="103"/>
        <end position="129"/>
    </location>
</feature>
<feature type="transmembrane region" description="Helical" evidence="1">
    <location>
        <begin position="23"/>
        <end position="43"/>
    </location>
</feature>
<organism evidence="3 4">
    <name type="scientific">Flavisphingopyxis soli</name>
    <dbReference type="NCBI Taxonomy" id="2601267"/>
    <lineage>
        <taxon>Bacteria</taxon>
        <taxon>Pseudomonadati</taxon>
        <taxon>Pseudomonadota</taxon>
        <taxon>Alphaproteobacteria</taxon>
        <taxon>Sphingomonadales</taxon>
        <taxon>Sphingopyxidaceae</taxon>
        <taxon>Flavisphingopyxis</taxon>
    </lineage>
</organism>
<evidence type="ECO:0000313" key="3">
    <source>
        <dbReference type="EMBL" id="TXC74127.1"/>
    </source>
</evidence>
<evidence type="ECO:0000313" key="4">
    <source>
        <dbReference type="Proteomes" id="UP000321129"/>
    </source>
</evidence>
<evidence type="ECO:0000256" key="1">
    <source>
        <dbReference type="SAM" id="Phobius"/>
    </source>
</evidence>
<feature type="transmembrane region" description="Helical" evidence="1">
    <location>
        <begin position="174"/>
        <end position="200"/>
    </location>
</feature>
<gene>
    <name evidence="3" type="ORF">FSZ31_05270</name>
</gene>
<dbReference type="RefSeq" id="WP_147121968.1">
    <property type="nucleotide sequence ID" value="NZ_VOPY01000001.1"/>
</dbReference>
<name>A0A5C6UM79_9SPHN</name>
<keyword evidence="1" id="KW-1133">Transmembrane helix</keyword>
<dbReference type="InterPro" id="IPR018476">
    <property type="entry name" value="GlyceroP-diester-Pdiesterase_M"/>
</dbReference>
<dbReference type="EMBL" id="VOPY01000001">
    <property type="protein sequence ID" value="TXC74127.1"/>
    <property type="molecule type" value="Genomic_DNA"/>
</dbReference>
<protein>
    <recommendedName>
        <fullName evidence="2">Glycerophosphoryl diester phosphodiesterase membrane domain-containing protein</fullName>
    </recommendedName>
</protein>